<sequence>MFWASRSHRSVALGLIDFVLNGQGSSRCQQMQSAVLLMVHPLLWYGVSGGGGEGDGGCVLSSRIIEILLRLCFNRRCASRITEISDVTFDLVLSIGSKQVRVSIFDAGGSSSDYARQEICIGDVGIRGGQNLAILRKDWKMDVELGSKILC</sequence>
<evidence type="ECO:0000313" key="1">
    <source>
        <dbReference type="EMBL" id="KAI8559936.1"/>
    </source>
</evidence>
<dbReference type="EMBL" id="CM046391">
    <property type="protein sequence ID" value="KAI8559936.1"/>
    <property type="molecule type" value="Genomic_DNA"/>
</dbReference>
<organism evidence="1 2">
    <name type="scientific">Rhododendron molle</name>
    <name type="common">Chinese azalea</name>
    <name type="synonym">Azalea mollis</name>
    <dbReference type="NCBI Taxonomy" id="49168"/>
    <lineage>
        <taxon>Eukaryota</taxon>
        <taxon>Viridiplantae</taxon>
        <taxon>Streptophyta</taxon>
        <taxon>Embryophyta</taxon>
        <taxon>Tracheophyta</taxon>
        <taxon>Spermatophyta</taxon>
        <taxon>Magnoliopsida</taxon>
        <taxon>eudicotyledons</taxon>
        <taxon>Gunneridae</taxon>
        <taxon>Pentapetalae</taxon>
        <taxon>asterids</taxon>
        <taxon>Ericales</taxon>
        <taxon>Ericaceae</taxon>
        <taxon>Ericoideae</taxon>
        <taxon>Rhodoreae</taxon>
        <taxon>Rhododendron</taxon>
    </lineage>
</organism>
<dbReference type="Proteomes" id="UP001062846">
    <property type="component" value="Chromosome 4"/>
</dbReference>
<name>A0ACC0P452_RHOML</name>
<keyword evidence="2" id="KW-1185">Reference proteome</keyword>
<reference evidence="1" key="1">
    <citation type="submission" date="2022-02" db="EMBL/GenBank/DDBJ databases">
        <title>Plant Genome Project.</title>
        <authorList>
            <person name="Zhang R.-G."/>
        </authorList>
    </citation>
    <scope>NUCLEOTIDE SEQUENCE</scope>
    <source>
        <strain evidence="1">AT1</strain>
    </source>
</reference>
<accession>A0ACC0P452</accession>
<proteinExistence type="predicted"/>
<evidence type="ECO:0000313" key="2">
    <source>
        <dbReference type="Proteomes" id="UP001062846"/>
    </source>
</evidence>
<gene>
    <name evidence="1" type="ORF">RHMOL_Rhmol04G0215300</name>
</gene>
<protein>
    <submittedName>
        <fullName evidence="1">Uncharacterized protein</fullName>
    </submittedName>
</protein>
<comment type="caution">
    <text evidence="1">The sequence shown here is derived from an EMBL/GenBank/DDBJ whole genome shotgun (WGS) entry which is preliminary data.</text>
</comment>